<evidence type="ECO:0000256" key="1">
    <source>
        <dbReference type="SAM" id="MobiDB-lite"/>
    </source>
</evidence>
<comment type="caution">
    <text evidence="2">The sequence shown here is derived from an EMBL/GenBank/DDBJ whole genome shotgun (WGS) entry which is preliminary data.</text>
</comment>
<reference evidence="2" key="1">
    <citation type="submission" date="2018-03" db="EMBL/GenBank/DDBJ databases">
        <authorList>
            <person name="Guldener U."/>
        </authorList>
    </citation>
    <scope>NUCLEOTIDE SEQUENCE</scope>
</reference>
<feature type="compositionally biased region" description="Polar residues" evidence="1">
    <location>
        <begin position="133"/>
        <end position="145"/>
    </location>
</feature>
<dbReference type="Proteomes" id="UP001187734">
    <property type="component" value="Unassembled WGS sequence"/>
</dbReference>
<feature type="compositionally biased region" description="Gly residues" evidence="1">
    <location>
        <begin position="61"/>
        <end position="81"/>
    </location>
</feature>
<feature type="region of interest" description="Disordered" evidence="1">
    <location>
        <begin position="54"/>
        <end position="201"/>
    </location>
</feature>
<gene>
    <name evidence="2" type="ORF">FTOL_08626</name>
</gene>
<feature type="compositionally biased region" description="Polar residues" evidence="1">
    <location>
        <begin position="87"/>
        <end position="96"/>
    </location>
</feature>
<feature type="compositionally biased region" description="Basic and acidic residues" evidence="1">
    <location>
        <begin position="1"/>
        <end position="10"/>
    </location>
</feature>
<accession>A0AAE8MCX3</accession>
<sequence length="467" mass="50227">MVGKDHEKNTRTRFFGGKSRLPQSRRLQLNSALEELVKEYGSLDLVSSQVEIMRSESTTATGGGDVSGSGHDGSSAGGAGVVSGSSQASNTGNNRHTGPKPKPSGSGIGSFADSVRRDGREKTSSGGAGIVPGSSQASNTGNNRPTGPKPKSSGAGIGSLASTTRRSDRENTQSVKGKSSSGISKDQPWKDKPQKGHVQQSLTPRALAWVTSTYEEAFLDDKNKRSARRLVNNSDGEGVQSRVACVWNNSIRANVVTDEDVVDVLHEGNKYWPHAKGFYLTLHPINPDHFDSVKETHTRSMITYDHGLTREGKLVAVPDYVIREPVKGSEDGCAKCGNPSHDISLCLTAHNAQQWVTIPQGVTGDLAKMYLRLANEFRDIPTVPQSCDGLDMLQLAVEIAPILDGYDAKENLVQFLDAGNQNWHCLGQVLKGDPHCEINGESCLTHGTGCIKVRVIQLDEKVLDFID</sequence>
<feature type="compositionally biased region" description="Basic and acidic residues" evidence="1">
    <location>
        <begin position="114"/>
        <end position="123"/>
    </location>
</feature>
<proteinExistence type="predicted"/>
<dbReference type="AlphaFoldDB" id="A0AAE8MCX3"/>
<evidence type="ECO:0000313" key="2">
    <source>
        <dbReference type="EMBL" id="SPJ80234.1"/>
    </source>
</evidence>
<evidence type="ECO:0000313" key="3">
    <source>
        <dbReference type="Proteomes" id="UP001187734"/>
    </source>
</evidence>
<keyword evidence="3" id="KW-1185">Reference proteome</keyword>
<organism evidence="2 3">
    <name type="scientific">Fusarium torulosum</name>
    <dbReference type="NCBI Taxonomy" id="33205"/>
    <lineage>
        <taxon>Eukaryota</taxon>
        <taxon>Fungi</taxon>
        <taxon>Dikarya</taxon>
        <taxon>Ascomycota</taxon>
        <taxon>Pezizomycotina</taxon>
        <taxon>Sordariomycetes</taxon>
        <taxon>Hypocreomycetidae</taxon>
        <taxon>Hypocreales</taxon>
        <taxon>Nectriaceae</taxon>
        <taxon>Fusarium</taxon>
    </lineage>
</organism>
<dbReference type="EMBL" id="ONZP01000305">
    <property type="protein sequence ID" value="SPJ80234.1"/>
    <property type="molecule type" value="Genomic_DNA"/>
</dbReference>
<protein>
    <submittedName>
        <fullName evidence="2">Uncharacterized protein</fullName>
    </submittedName>
</protein>
<feature type="compositionally biased region" description="Low complexity" evidence="1">
    <location>
        <begin position="174"/>
        <end position="185"/>
    </location>
</feature>
<name>A0AAE8MCX3_9HYPO</name>
<feature type="region of interest" description="Disordered" evidence="1">
    <location>
        <begin position="1"/>
        <end position="25"/>
    </location>
</feature>